<evidence type="ECO:0000313" key="3">
    <source>
        <dbReference type="Proteomes" id="UP000887575"/>
    </source>
</evidence>
<organism evidence="3 5">
    <name type="scientific">Mesorhabditis belari</name>
    <dbReference type="NCBI Taxonomy" id="2138241"/>
    <lineage>
        <taxon>Eukaryota</taxon>
        <taxon>Metazoa</taxon>
        <taxon>Ecdysozoa</taxon>
        <taxon>Nematoda</taxon>
        <taxon>Chromadorea</taxon>
        <taxon>Rhabditida</taxon>
        <taxon>Rhabditina</taxon>
        <taxon>Rhabditomorpha</taxon>
        <taxon>Rhabditoidea</taxon>
        <taxon>Rhabditidae</taxon>
        <taxon>Mesorhabditinae</taxon>
        <taxon>Mesorhabditis</taxon>
    </lineage>
</organism>
<keyword evidence="3" id="KW-1185">Reference proteome</keyword>
<dbReference type="InterPro" id="IPR016186">
    <property type="entry name" value="C-type_lectin-like/link_sf"/>
</dbReference>
<feature type="domain" description="C-type lectin" evidence="2">
    <location>
        <begin position="188"/>
        <end position="303"/>
    </location>
</feature>
<dbReference type="InterPro" id="IPR050111">
    <property type="entry name" value="C-type_lectin/snaclec_domain"/>
</dbReference>
<dbReference type="Pfam" id="PF00059">
    <property type="entry name" value="Lectin_C"/>
    <property type="match status" value="2"/>
</dbReference>
<dbReference type="InterPro" id="IPR001304">
    <property type="entry name" value="C-type_lectin-like"/>
</dbReference>
<dbReference type="WBParaSite" id="MBELARI_LOCUS14003">
    <property type="protein sequence ID" value="MBELARI_LOCUS14003"/>
    <property type="gene ID" value="MBELARI_LOCUS14003"/>
</dbReference>
<dbReference type="AlphaFoldDB" id="A0AAF3J8T0"/>
<evidence type="ECO:0000256" key="1">
    <source>
        <dbReference type="SAM" id="SignalP"/>
    </source>
</evidence>
<proteinExistence type="predicted"/>
<reference evidence="4 5" key="1">
    <citation type="submission" date="2024-02" db="UniProtKB">
        <authorList>
            <consortium name="WormBaseParasite"/>
        </authorList>
    </citation>
    <scope>IDENTIFICATION</scope>
</reference>
<accession>A0AAF3J8T0</accession>
<name>A0AAF3J8T0_9BILA</name>
<sequence length="321" mass="35621">MLMKISIVCCLLCLVTLTFGAQCPQGTIHYGDRNECIDAVDAKTTYSGAQLLCTQVNGRLIQIQDIFENVVTGTQAGQVIGNNSHSYIGVQQQNGNWVYGDGSPLIYQNWKSGHPLSNMSCAVISAKDYQWTSVDCASSHSFICSIPDQTPTQTTTIRVITTRTTPSTITPPTVTPPSSGCPNGWIIYKHNCYYFAGSANSTNVTYYYKDGEEFCQQMGSHLVSIHSQFEFDFVQRNIATNSNTTDCHANQAMIGLTCVAVGRNKTWTWSDGSTFDFDETQTFCADVYGMMNDPNCYEHGYWDPWGGTMSFSRFVCKMKEN</sequence>
<dbReference type="SMART" id="SM00034">
    <property type="entry name" value="CLECT"/>
    <property type="match status" value="2"/>
</dbReference>
<feature type="domain" description="C-type lectin" evidence="2">
    <location>
        <begin position="32"/>
        <end position="145"/>
    </location>
</feature>
<dbReference type="Gene3D" id="3.10.100.10">
    <property type="entry name" value="Mannose-Binding Protein A, subunit A"/>
    <property type="match status" value="2"/>
</dbReference>
<dbReference type="Proteomes" id="UP000887575">
    <property type="component" value="Unassembled WGS sequence"/>
</dbReference>
<keyword evidence="1" id="KW-0732">Signal</keyword>
<dbReference type="SUPFAM" id="SSF56436">
    <property type="entry name" value="C-type lectin-like"/>
    <property type="match status" value="2"/>
</dbReference>
<evidence type="ECO:0000259" key="2">
    <source>
        <dbReference type="PROSITE" id="PS50041"/>
    </source>
</evidence>
<dbReference type="PANTHER" id="PTHR22803">
    <property type="entry name" value="MANNOSE, PHOSPHOLIPASE, LECTIN RECEPTOR RELATED"/>
    <property type="match status" value="1"/>
</dbReference>
<feature type="signal peptide" evidence="1">
    <location>
        <begin position="1"/>
        <end position="20"/>
    </location>
</feature>
<dbReference type="InterPro" id="IPR016187">
    <property type="entry name" value="CTDL_fold"/>
</dbReference>
<dbReference type="PROSITE" id="PS50041">
    <property type="entry name" value="C_TYPE_LECTIN_2"/>
    <property type="match status" value="2"/>
</dbReference>
<protein>
    <submittedName>
        <fullName evidence="4 5">C-type lectin domain-containing protein</fullName>
    </submittedName>
</protein>
<evidence type="ECO:0000313" key="5">
    <source>
        <dbReference type="WBParaSite" id="MBELARI_LOCUS3649"/>
    </source>
</evidence>
<feature type="chain" id="PRO_5041856455" evidence="1">
    <location>
        <begin position="21"/>
        <end position="321"/>
    </location>
</feature>
<evidence type="ECO:0000313" key="4">
    <source>
        <dbReference type="WBParaSite" id="MBELARI_LOCUS14003"/>
    </source>
</evidence>
<dbReference type="WBParaSite" id="MBELARI_LOCUS3649">
    <property type="protein sequence ID" value="MBELARI_LOCUS3649"/>
    <property type="gene ID" value="MBELARI_LOCUS3649"/>
</dbReference>
<dbReference type="CDD" id="cd00037">
    <property type="entry name" value="CLECT"/>
    <property type="match status" value="1"/>
</dbReference>